<feature type="region of interest" description="Disordered" evidence="1">
    <location>
        <begin position="15"/>
        <end position="45"/>
    </location>
</feature>
<dbReference type="EMBL" id="KZ110601">
    <property type="protein sequence ID" value="OSX59922.1"/>
    <property type="molecule type" value="Genomic_DNA"/>
</dbReference>
<feature type="region of interest" description="Disordered" evidence="1">
    <location>
        <begin position="372"/>
        <end position="391"/>
    </location>
</feature>
<feature type="compositionally biased region" description="Basic and acidic residues" evidence="1">
    <location>
        <begin position="374"/>
        <end position="385"/>
    </location>
</feature>
<keyword evidence="2" id="KW-0812">Transmembrane</keyword>
<dbReference type="GeneID" id="36322760"/>
<evidence type="ECO:0000313" key="3">
    <source>
        <dbReference type="EMBL" id="OSX59922.1"/>
    </source>
</evidence>
<dbReference type="STRING" id="670580.A0A1X6MUM6"/>
<dbReference type="AlphaFoldDB" id="A0A1X6MUM6"/>
<dbReference type="RefSeq" id="XP_024336716.1">
    <property type="nucleotide sequence ID" value="XM_024477810.1"/>
</dbReference>
<feature type="transmembrane region" description="Helical" evidence="2">
    <location>
        <begin position="346"/>
        <end position="365"/>
    </location>
</feature>
<evidence type="ECO:0008006" key="5">
    <source>
        <dbReference type="Google" id="ProtNLM"/>
    </source>
</evidence>
<feature type="transmembrane region" description="Helical" evidence="2">
    <location>
        <begin position="61"/>
        <end position="82"/>
    </location>
</feature>
<gene>
    <name evidence="3" type="ORF">POSPLADRAFT_1040825</name>
</gene>
<sequence>MSTRHSFLSTTGLVQAPSDAGSKASSRHARFGGTKPEKKQPKSRAPALVTVAGIRPLGPMFLIGMAIGFSLIFIVSISFAFVGSDEDEPPFKEFLDNIAKDNPGIVLLGDNVDVDVDEPSVTIRWSMIGCGPGFVLSGSEGTHGSTECGIPSIAMNVFVDSESDAAATYDPDLFPIVYKTGRRLGIQNLYQFDSDHVLDVHEARLYPFDTYHLTSTLRVASTNGDPIVLSALTTLKVTSSFAIARTDVQSNVNTSNSINAPSRDIELNITRPPEARMFALLLFGVSWMLAHATMGFTVLAWMRADQQSVFQYLGLVAVTLLAIPQLRNAMPDAPGFDGVLLDSIGFFPQMLMVGVSAICMLSMAAKRALQGKRGHQEQSIDDREGGPSQPVLKGLERLRRQGSTVDFKHVRSWSRGAFM</sequence>
<evidence type="ECO:0000256" key="1">
    <source>
        <dbReference type="SAM" id="MobiDB-lite"/>
    </source>
</evidence>
<dbReference type="OrthoDB" id="2117972at2759"/>
<dbReference type="InterPro" id="IPR027948">
    <property type="entry name" value="DUF4436"/>
</dbReference>
<name>A0A1X6MUM6_9APHY</name>
<evidence type="ECO:0000256" key="2">
    <source>
        <dbReference type="SAM" id="Phobius"/>
    </source>
</evidence>
<feature type="transmembrane region" description="Helical" evidence="2">
    <location>
        <begin position="277"/>
        <end position="302"/>
    </location>
</feature>
<organism evidence="3 4">
    <name type="scientific">Postia placenta MAD-698-R-SB12</name>
    <dbReference type="NCBI Taxonomy" id="670580"/>
    <lineage>
        <taxon>Eukaryota</taxon>
        <taxon>Fungi</taxon>
        <taxon>Dikarya</taxon>
        <taxon>Basidiomycota</taxon>
        <taxon>Agaricomycotina</taxon>
        <taxon>Agaricomycetes</taxon>
        <taxon>Polyporales</taxon>
        <taxon>Adustoporiaceae</taxon>
        <taxon>Rhodonia</taxon>
    </lineage>
</organism>
<reference evidence="3 4" key="1">
    <citation type="submission" date="2017-04" db="EMBL/GenBank/DDBJ databases">
        <title>Genome Sequence of the Model Brown-Rot Fungus Postia placenta SB12.</title>
        <authorList>
            <consortium name="DOE Joint Genome Institute"/>
            <person name="Gaskell J."/>
            <person name="Kersten P."/>
            <person name="Larrondo L.F."/>
            <person name="Canessa P."/>
            <person name="Martinez D."/>
            <person name="Hibbett D."/>
            <person name="Schmoll M."/>
            <person name="Kubicek C.P."/>
            <person name="Martinez A.T."/>
            <person name="Yadav J."/>
            <person name="Master E."/>
            <person name="Magnuson J.K."/>
            <person name="James T."/>
            <person name="Yaver D."/>
            <person name="Berka R."/>
            <person name="Labutti K."/>
            <person name="Lipzen A."/>
            <person name="Aerts A."/>
            <person name="Barry K."/>
            <person name="Henrissat B."/>
            <person name="Blanchette R."/>
            <person name="Grigoriev I."/>
            <person name="Cullen D."/>
        </authorList>
    </citation>
    <scope>NUCLEOTIDE SEQUENCE [LARGE SCALE GENOMIC DNA]</scope>
    <source>
        <strain evidence="3 4">MAD-698-R-SB12</strain>
    </source>
</reference>
<keyword evidence="2" id="KW-1133">Transmembrane helix</keyword>
<accession>A0A1X6MUM6</accession>
<protein>
    <recommendedName>
        <fullName evidence="5">Transmembrane protein</fullName>
    </recommendedName>
</protein>
<proteinExistence type="predicted"/>
<dbReference type="Pfam" id="PF14494">
    <property type="entry name" value="DUF4436"/>
    <property type="match status" value="1"/>
</dbReference>
<feature type="transmembrane region" description="Helical" evidence="2">
    <location>
        <begin position="309"/>
        <end position="326"/>
    </location>
</feature>
<keyword evidence="4" id="KW-1185">Reference proteome</keyword>
<evidence type="ECO:0000313" key="4">
    <source>
        <dbReference type="Proteomes" id="UP000194127"/>
    </source>
</evidence>
<dbReference type="Proteomes" id="UP000194127">
    <property type="component" value="Unassembled WGS sequence"/>
</dbReference>
<keyword evidence="2" id="KW-0472">Membrane</keyword>